<evidence type="ECO:0000256" key="2">
    <source>
        <dbReference type="ARBA" id="ARBA00023016"/>
    </source>
</evidence>
<comment type="function">
    <text evidence="3">RNA chaperone that binds small regulatory RNA (sRNAs) and mRNAs to facilitate mRNA translational regulation in response to envelope stress, environmental stress and changes in metabolite concentrations. Also binds with high specificity to tRNAs.</text>
</comment>
<name>A0A8A4TZM4_SULCO</name>
<evidence type="ECO:0000256" key="1">
    <source>
        <dbReference type="ARBA" id="ARBA00022884"/>
    </source>
</evidence>
<keyword evidence="6" id="KW-1185">Reference proteome</keyword>
<dbReference type="InterPro" id="IPR005001">
    <property type="entry name" value="Hfq"/>
</dbReference>
<evidence type="ECO:0000313" key="6">
    <source>
        <dbReference type="Proteomes" id="UP000663929"/>
    </source>
</evidence>
<accession>A0A8A4TZM4</accession>
<dbReference type="NCBIfam" id="TIGR02383">
    <property type="entry name" value="Hfq"/>
    <property type="match status" value="1"/>
</dbReference>
<comment type="subunit">
    <text evidence="3">Homohexamer.</text>
</comment>
<dbReference type="InterPro" id="IPR047575">
    <property type="entry name" value="Sm"/>
</dbReference>
<evidence type="ECO:0000256" key="3">
    <source>
        <dbReference type="HAMAP-Rule" id="MF_00436"/>
    </source>
</evidence>
<gene>
    <name evidence="3 5" type="primary">hfq</name>
    <name evidence="5" type="ORF">J3U87_06020</name>
</gene>
<dbReference type="PANTHER" id="PTHR34772">
    <property type="entry name" value="RNA-BINDING PROTEIN HFQ"/>
    <property type="match status" value="1"/>
</dbReference>
<dbReference type="InterPro" id="IPR010920">
    <property type="entry name" value="LSM_dom_sf"/>
</dbReference>
<dbReference type="GO" id="GO:0043487">
    <property type="term" value="P:regulation of RNA stability"/>
    <property type="evidence" value="ECO:0007669"/>
    <property type="project" value="TreeGrafter"/>
</dbReference>
<keyword evidence="1 3" id="KW-0694">RNA-binding</keyword>
<reference evidence="5" key="1">
    <citation type="submission" date="2021-03" db="EMBL/GenBank/DDBJ databases">
        <title>Acanthopleuribacteraceae sp. M133.</title>
        <authorList>
            <person name="Wang G."/>
        </authorList>
    </citation>
    <scope>NUCLEOTIDE SEQUENCE</scope>
    <source>
        <strain evidence="5">M133</strain>
    </source>
</reference>
<dbReference type="PANTHER" id="PTHR34772:SF1">
    <property type="entry name" value="RNA-BINDING PROTEIN HFQ"/>
    <property type="match status" value="1"/>
</dbReference>
<dbReference type="GO" id="GO:0006355">
    <property type="term" value="P:regulation of DNA-templated transcription"/>
    <property type="evidence" value="ECO:0007669"/>
    <property type="project" value="InterPro"/>
</dbReference>
<proteinExistence type="inferred from homology"/>
<dbReference type="Gene3D" id="2.30.30.100">
    <property type="match status" value="1"/>
</dbReference>
<dbReference type="Pfam" id="PF17209">
    <property type="entry name" value="Hfq"/>
    <property type="match status" value="1"/>
</dbReference>
<comment type="similarity">
    <text evidence="3">Belongs to the Hfq family.</text>
</comment>
<dbReference type="GO" id="GO:0005829">
    <property type="term" value="C:cytosol"/>
    <property type="evidence" value="ECO:0007669"/>
    <property type="project" value="TreeGrafter"/>
</dbReference>
<evidence type="ECO:0000313" key="5">
    <source>
        <dbReference type="EMBL" id="QTD54382.1"/>
    </source>
</evidence>
<dbReference type="GO" id="GO:0045974">
    <property type="term" value="P:regulation of translation, ncRNA-mediated"/>
    <property type="evidence" value="ECO:0007669"/>
    <property type="project" value="TreeGrafter"/>
</dbReference>
<dbReference type="KEGG" id="scor:J3U87_06020"/>
<dbReference type="AlphaFoldDB" id="A0A8A4TZM4"/>
<evidence type="ECO:0000259" key="4">
    <source>
        <dbReference type="PROSITE" id="PS52002"/>
    </source>
</evidence>
<dbReference type="Proteomes" id="UP000663929">
    <property type="component" value="Chromosome"/>
</dbReference>
<dbReference type="CDD" id="cd01716">
    <property type="entry name" value="Hfq"/>
    <property type="match status" value="1"/>
</dbReference>
<dbReference type="SUPFAM" id="SSF50182">
    <property type="entry name" value="Sm-like ribonucleoproteins"/>
    <property type="match status" value="1"/>
</dbReference>
<dbReference type="GO" id="GO:0003723">
    <property type="term" value="F:RNA binding"/>
    <property type="evidence" value="ECO:0007669"/>
    <property type="project" value="UniProtKB-UniRule"/>
</dbReference>
<sequence length="75" mass="8827">MNIQDEFLNNARKDKTILAVFFTNGKKIIGKIKNFDRFTILLELANKQEQLVFKHAISSMTPAKYMKQRQHFPLD</sequence>
<dbReference type="HAMAP" id="MF_00436">
    <property type="entry name" value="Hfq"/>
    <property type="match status" value="1"/>
</dbReference>
<dbReference type="PROSITE" id="PS52002">
    <property type="entry name" value="SM"/>
    <property type="match status" value="1"/>
</dbReference>
<keyword evidence="2 3" id="KW-0346">Stress response</keyword>
<protein>
    <recommendedName>
        <fullName evidence="3">RNA-binding protein Hfq</fullName>
    </recommendedName>
</protein>
<organism evidence="5 6">
    <name type="scientific">Sulfidibacter corallicola</name>
    <dbReference type="NCBI Taxonomy" id="2818388"/>
    <lineage>
        <taxon>Bacteria</taxon>
        <taxon>Pseudomonadati</taxon>
        <taxon>Acidobacteriota</taxon>
        <taxon>Holophagae</taxon>
        <taxon>Acanthopleuribacterales</taxon>
        <taxon>Acanthopleuribacteraceae</taxon>
        <taxon>Sulfidibacter</taxon>
    </lineage>
</organism>
<dbReference type="EMBL" id="CP071793">
    <property type="protein sequence ID" value="QTD54382.1"/>
    <property type="molecule type" value="Genomic_DNA"/>
</dbReference>
<feature type="domain" description="Sm" evidence="4">
    <location>
        <begin position="5"/>
        <end position="66"/>
    </location>
</feature>